<dbReference type="Proteomes" id="UP001140217">
    <property type="component" value="Unassembled WGS sequence"/>
</dbReference>
<keyword evidence="4" id="KW-1185">Reference proteome</keyword>
<name>A0A9W8HAQ0_9FUNG</name>
<dbReference type="OrthoDB" id="5596444at2759"/>
<feature type="region of interest" description="Disordered" evidence="1">
    <location>
        <begin position="92"/>
        <end position="129"/>
    </location>
</feature>
<gene>
    <name evidence="3" type="ORF">H4R18_004955</name>
</gene>
<reference evidence="3" key="1">
    <citation type="submission" date="2022-07" db="EMBL/GenBank/DDBJ databases">
        <title>Phylogenomic reconstructions and comparative analyses of Kickxellomycotina fungi.</title>
        <authorList>
            <person name="Reynolds N.K."/>
            <person name="Stajich J.E."/>
            <person name="Barry K."/>
            <person name="Grigoriev I.V."/>
            <person name="Crous P."/>
            <person name="Smith M.E."/>
        </authorList>
    </citation>
    <scope>NUCLEOTIDE SEQUENCE</scope>
    <source>
        <strain evidence="3">NBRC 105414</strain>
    </source>
</reference>
<dbReference type="AlphaFoldDB" id="A0A9W8HAQ0"/>
<protein>
    <submittedName>
        <fullName evidence="3">Uncharacterized protein</fullName>
    </submittedName>
</protein>
<evidence type="ECO:0000313" key="4">
    <source>
        <dbReference type="Proteomes" id="UP001140217"/>
    </source>
</evidence>
<evidence type="ECO:0000313" key="3">
    <source>
        <dbReference type="EMBL" id="KAJ2777803.1"/>
    </source>
</evidence>
<keyword evidence="2" id="KW-0732">Signal</keyword>
<organism evidence="3 4">
    <name type="scientific">Coemansia javaensis</name>
    <dbReference type="NCBI Taxonomy" id="2761396"/>
    <lineage>
        <taxon>Eukaryota</taxon>
        <taxon>Fungi</taxon>
        <taxon>Fungi incertae sedis</taxon>
        <taxon>Zoopagomycota</taxon>
        <taxon>Kickxellomycotina</taxon>
        <taxon>Kickxellomycetes</taxon>
        <taxon>Kickxellales</taxon>
        <taxon>Kickxellaceae</taxon>
        <taxon>Coemansia</taxon>
    </lineage>
</organism>
<comment type="caution">
    <text evidence="3">The sequence shown here is derived from an EMBL/GenBank/DDBJ whole genome shotgun (WGS) entry which is preliminary data.</text>
</comment>
<feature type="signal peptide" evidence="2">
    <location>
        <begin position="1"/>
        <end position="21"/>
    </location>
</feature>
<sequence length="209" mass="22025">MYTPRCLTLLALLALAALAAALPAGNQDLSLDVTVSPDASTAGEGDASTAGEGNAGTASESDASIEGHARVALDDNKRSLILDILKGIAESDEATPTAESEPENQAEGVNRGKKKSGSWSGGKDKGKKDDCCCCKQPTPTYHISLCPQDDRYKTISLPAQGRPHIYGEDRATPAPPLVHPDCCQGYCYKPCCQPTCGIYGTRPEQRTLE</sequence>
<evidence type="ECO:0000256" key="2">
    <source>
        <dbReference type="SAM" id="SignalP"/>
    </source>
</evidence>
<evidence type="ECO:0000256" key="1">
    <source>
        <dbReference type="SAM" id="MobiDB-lite"/>
    </source>
</evidence>
<feature type="chain" id="PRO_5040978930" evidence="2">
    <location>
        <begin position="22"/>
        <end position="209"/>
    </location>
</feature>
<accession>A0A9W8HAQ0</accession>
<proteinExistence type="predicted"/>
<dbReference type="EMBL" id="JANBUL010000266">
    <property type="protein sequence ID" value="KAJ2777803.1"/>
    <property type="molecule type" value="Genomic_DNA"/>
</dbReference>
<feature type="region of interest" description="Disordered" evidence="1">
    <location>
        <begin position="37"/>
        <end position="63"/>
    </location>
</feature>